<dbReference type="AlphaFoldDB" id="A0A3M9MPQ4"/>
<feature type="compositionally biased region" description="Basic and acidic residues" evidence="1">
    <location>
        <begin position="56"/>
        <end position="78"/>
    </location>
</feature>
<evidence type="ECO:0000313" key="2">
    <source>
        <dbReference type="EMBL" id="RNI26853.1"/>
    </source>
</evidence>
<protein>
    <submittedName>
        <fullName evidence="2">Uncharacterized protein</fullName>
    </submittedName>
</protein>
<dbReference type="Proteomes" id="UP000272117">
    <property type="component" value="Unassembled WGS sequence"/>
</dbReference>
<gene>
    <name evidence="2" type="ORF">EFB08_10260</name>
</gene>
<evidence type="ECO:0000313" key="3">
    <source>
        <dbReference type="Proteomes" id="UP000272117"/>
    </source>
</evidence>
<feature type="region of interest" description="Disordered" evidence="1">
    <location>
        <begin position="42"/>
        <end position="78"/>
    </location>
</feature>
<organism evidence="2 3">
    <name type="scientific">Rufibacter latericius</name>
    <dbReference type="NCBI Taxonomy" id="2487040"/>
    <lineage>
        <taxon>Bacteria</taxon>
        <taxon>Pseudomonadati</taxon>
        <taxon>Bacteroidota</taxon>
        <taxon>Cytophagia</taxon>
        <taxon>Cytophagales</taxon>
        <taxon>Hymenobacteraceae</taxon>
        <taxon>Rufibacter</taxon>
    </lineage>
</organism>
<sequence>MSVSEFLFFLILLVTFLIKEKSDKPQQTAASALRLGKKELESKGRRKVTEVNPYHNKLEADASRKLQTSDHGRSKSQT</sequence>
<name>A0A3M9MPQ4_9BACT</name>
<keyword evidence="3" id="KW-1185">Reference proteome</keyword>
<reference evidence="2 3" key="1">
    <citation type="submission" date="2018-11" db="EMBL/GenBank/DDBJ databases">
        <title>Rufibacter latericius sp. nov., isolated from water in Baiyang Lake.</title>
        <authorList>
            <person name="Yang Y."/>
        </authorList>
    </citation>
    <scope>NUCLEOTIDE SEQUENCE [LARGE SCALE GENOMIC DNA]</scope>
    <source>
        <strain evidence="2 3">R-22-1c-1</strain>
    </source>
</reference>
<evidence type="ECO:0000256" key="1">
    <source>
        <dbReference type="SAM" id="MobiDB-lite"/>
    </source>
</evidence>
<proteinExistence type="predicted"/>
<accession>A0A3M9MPQ4</accession>
<comment type="caution">
    <text evidence="2">The sequence shown here is derived from an EMBL/GenBank/DDBJ whole genome shotgun (WGS) entry which is preliminary data.</text>
</comment>
<dbReference type="EMBL" id="RJJD01000005">
    <property type="protein sequence ID" value="RNI26853.1"/>
    <property type="molecule type" value="Genomic_DNA"/>
</dbReference>